<feature type="compositionally biased region" description="Basic residues" evidence="1">
    <location>
        <begin position="1"/>
        <end position="16"/>
    </location>
</feature>
<evidence type="ECO:0000313" key="3">
    <source>
        <dbReference type="Proteomes" id="UP000001409"/>
    </source>
</evidence>
<dbReference type="Proteomes" id="UP000001409">
    <property type="component" value="Chromosome"/>
</dbReference>
<name>Q8FT04_COREF</name>
<sequence length="300" mass="31392">MSHTRKFLYARPGKKISRIDDRKDDPMTTNPDNTRTAGAAKDEAANVKDKAFDAAGQVAGTAKEEAANVKDEAMKQARSLTDSALEEVNTQASTQQKRIAEQSRTITDDLSRLARGERAESDMVNQFISMAADRAQQFTTQLENKEPKELLNDVRRFAARRPGTFLAIAAGIGIVAGRFTRGLSDRDDDTPTTTPSQPKSGISNTGLHPTQTVVPPVEPGLVDPVSGVAPADYPGTAPGAAAGTVPGTVPGTTPGTPGAAGTNPDLPLGGHPDPLAGRPDPLGGGLPDDLTDPNTRGGRL</sequence>
<dbReference type="eggNOG" id="COG0711">
    <property type="taxonomic scope" value="Bacteria"/>
</dbReference>
<dbReference type="EMBL" id="BA000035">
    <property type="protein sequence ID" value="BAC19698.1"/>
    <property type="molecule type" value="Genomic_DNA"/>
</dbReference>
<reference evidence="2 3" key="1">
    <citation type="journal article" date="2003" name="Genome Res.">
        <title>Comparative complete genome sequence analysis of the amino acid replacements responsible for the thermostability of Corynebacterium efficiens.</title>
        <authorList>
            <person name="Nishio Y."/>
            <person name="Nakamura Y."/>
            <person name="Kawarabayasi Y."/>
            <person name="Usuda Y."/>
            <person name="Kimura E."/>
            <person name="Sugimoto S."/>
            <person name="Matsui K."/>
            <person name="Yamagishi A."/>
            <person name="Kikuchi H."/>
            <person name="Ikeo K."/>
            <person name="Gojobori T."/>
        </authorList>
    </citation>
    <scope>NUCLEOTIDE SEQUENCE [LARGE SCALE GENOMIC DNA]</scope>
    <source>
        <strain evidence="3">DSM 44549 / YS-314 / AJ 12310 / JCM 11189 / NBRC 100395</strain>
    </source>
</reference>
<dbReference type="STRING" id="196164.gene:10743338"/>
<feature type="region of interest" description="Disordered" evidence="1">
    <location>
        <begin position="1"/>
        <end position="42"/>
    </location>
</feature>
<proteinExistence type="predicted"/>
<keyword evidence="3" id="KW-1185">Reference proteome</keyword>
<accession>Q8FT04</accession>
<dbReference type="AlphaFoldDB" id="Q8FT04"/>
<feature type="compositionally biased region" description="Low complexity" evidence="1">
    <location>
        <begin position="234"/>
        <end position="281"/>
    </location>
</feature>
<feature type="compositionally biased region" description="Basic and acidic residues" evidence="1">
    <location>
        <begin position="17"/>
        <end position="26"/>
    </location>
</feature>
<dbReference type="HOGENOM" id="CLU_071229_1_0_11"/>
<dbReference type="KEGG" id="cef:CE2888"/>
<feature type="compositionally biased region" description="Polar residues" evidence="1">
    <location>
        <begin position="196"/>
        <end position="213"/>
    </location>
</feature>
<feature type="region of interest" description="Disordered" evidence="1">
    <location>
        <begin position="181"/>
        <end position="300"/>
    </location>
</feature>
<evidence type="ECO:0000256" key="1">
    <source>
        <dbReference type="SAM" id="MobiDB-lite"/>
    </source>
</evidence>
<feature type="compositionally biased region" description="Polar residues" evidence="1">
    <location>
        <begin position="27"/>
        <end position="36"/>
    </location>
</feature>
<evidence type="ECO:0000313" key="2">
    <source>
        <dbReference type="EMBL" id="BAC19698.1"/>
    </source>
</evidence>
<protein>
    <submittedName>
        <fullName evidence="2">Uncharacterized protein</fullName>
    </submittedName>
</protein>
<organism evidence="2 3">
    <name type="scientific">Corynebacterium efficiens (strain DSM 44549 / YS-314 / AJ 12310 / JCM 11189 / NBRC 100395)</name>
    <dbReference type="NCBI Taxonomy" id="196164"/>
    <lineage>
        <taxon>Bacteria</taxon>
        <taxon>Bacillati</taxon>
        <taxon>Actinomycetota</taxon>
        <taxon>Actinomycetes</taxon>
        <taxon>Mycobacteriales</taxon>
        <taxon>Corynebacteriaceae</taxon>
        <taxon>Corynebacterium</taxon>
    </lineage>
</organism>